<dbReference type="SUPFAM" id="SSF102405">
    <property type="entry name" value="MCP/YpsA-like"/>
    <property type="match status" value="1"/>
</dbReference>
<keyword evidence="3" id="KW-0378">Hydrolase</keyword>
<keyword evidence="5" id="KW-1185">Reference proteome</keyword>
<dbReference type="Gene3D" id="3.40.50.450">
    <property type="match status" value="1"/>
</dbReference>
<dbReference type="PANTHER" id="PTHR31223">
    <property type="entry name" value="LOG FAMILY PROTEIN YJL055W"/>
    <property type="match status" value="1"/>
</dbReference>
<gene>
    <name evidence="4" type="ORF">E7747_04580</name>
</gene>
<evidence type="ECO:0000256" key="2">
    <source>
        <dbReference type="ARBA" id="ARBA00006763"/>
    </source>
</evidence>
<dbReference type="Proteomes" id="UP000297149">
    <property type="component" value="Chromosome"/>
</dbReference>
<keyword evidence="3" id="KW-0203">Cytokinin biosynthesis</keyword>
<dbReference type="EMBL" id="CP039396">
    <property type="protein sequence ID" value="QCD41622.1"/>
    <property type="molecule type" value="Genomic_DNA"/>
</dbReference>
<accession>A0A4P7W1I5</accession>
<name>A0A4P7W1I5_9BACT</name>
<proteinExistence type="inferred from homology"/>
<dbReference type="AlphaFoldDB" id="A0A4P7W1I5"/>
<organism evidence="4 5">
    <name type="scientific">Duncaniella dubosii</name>
    <dbReference type="NCBI Taxonomy" id="2518971"/>
    <lineage>
        <taxon>Bacteria</taxon>
        <taxon>Pseudomonadati</taxon>
        <taxon>Bacteroidota</taxon>
        <taxon>Bacteroidia</taxon>
        <taxon>Bacteroidales</taxon>
        <taxon>Muribaculaceae</taxon>
        <taxon>Duncaniella</taxon>
    </lineage>
</organism>
<evidence type="ECO:0000313" key="4">
    <source>
        <dbReference type="EMBL" id="QCD41622.1"/>
    </source>
</evidence>
<dbReference type="NCBIfam" id="TIGR00730">
    <property type="entry name" value="Rossman fold protein, TIGR00730 family"/>
    <property type="match status" value="1"/>
</dbReference>
<dbReference type="PANTHER" id="PTHR31223:SF70">
    <property type="entry name" value="LOG FAMILY PROTEIN YJL055W"/>
    <property type="match status" value="1"/>
</dbReference>
<evidence type="ECO:0000313" key="5">
    <source>
        <dbReference type="Proteomes" id="UP000297149"/>
    </source>
</evidence>
<evidence type="ECO:0000256" key="1">
    <source>
        <dbReference type="ARBA" id="ARBA00000274"/>
    </source>
</evidence>
<reference evidence="5" key="1">
    <citation type="submission" date="2019-02" db="EMBL/GenBank/DDBJ databases">
        <title>Isolation and identification of novel species under the genus Muribaculum.</title>
        <authorList>
            <person name="Miyake S."/>
            <person name="Ding Y."/>
            <person name="Low A."/>
            <person name="Soh M."/>
            <person name="Seedorf H."/>
        </authorList>
    </citation>
    <scope>NUCLEOTIDE SEQUENCE [LARGE SCALE GENOMIC DNA]</scope>
    <source>
        <strain evidence="5">H5</strain>
    </source>
</reference>
<dbReference type="EC" id="3.2.2.n1" evidence="3"/>
<dbReference type="GO" id="GO:0008714">
    <property type="term" value="F:AMP nucleosidase activity"/>
    <property type="evidence" value="ECO:0007669"/>
    <property type="project" value="UniProtKB-EC"/>
</dbReference>
<dbReference type="GO" id="GO:0009691">
    <property type="term" value="P:cytokinin biosynthetic process"/>
    <property type="evidence" value="ECO:0007669"/>
    <property type="project" value="UniProtKB-UniRule"/>
</dbReference>
<dbReference type="Pfam" id="PF03641">
    <property type="entry name" value="Lysine_decarbox"/>
    <property type="match status" value="1"/>
</dbReference>
<comment type="similarity">
    <text evidence="2 3">Belongs to the LOG family.</text>
</comment>
<dbReference type="GO" id="GO:0005829">
    <property type="term" value="C:cytosol"/>
    <property type="evidence" value="ECO:0007669"/>
    <property type="project" value="TreeGrafter"/>
</dbReference>
<dbReference type="InterPro" id="IPR005269">
    <property type="entry name" value="LOG"/>
</dbReference>
<dbReference type="InterPro" id="IPR031100">
    <property type="entry name" value="LOG_fam"/>
</dbReference>
<sequence>MKPNNALPSGVVVYCASSSDIDPLYLSVASRMGELIAASGLTLVCGGGAGGMMAAAIEGAVDASGEAVGVLPHFMIEKGWNHPRLTRCIDTESMHHRKHTMASMSRAAIALPGGIGTLDELAEIMTWHQLSLFNGPVIIVNTDGYYDHLIALFDSMQAKGFMRGGVIPATVVASPEEAMEIIDRI</sequence>
<protein>
    <recommendedName>
        <fullName evidence="3">Cytokinin riboside 5'-monophosphate phosphoribohydrolase</fullName>
        <ecNumber evidence="3">3.2.2.n1</ecNumber>
    </recommendedName>
</protein>
<dbReference type="KEGG" id="ddb:E7747_04580"/>
<dbReference type="RefSeq" id="WP_123613920.1">
    <property type="nucleotide sequence ID" value="NZ_CAXHQF010000007.1"/>
</dbReference>
<comment type="catalytic activity">
    <reaction evidence="1">
        <text>AMP + H2O = D-ribose 5-phosphate + adenine</text>
        <dbReference type="Rhea" id="RHEA:20129"/>
        <dbReference type="ChEBI" id="CHEBI:15377"/>
        <dbReference type="ChEBI" id="CHEBI:16708"/>
        <dbReference type="ChEBI" id="CHEBI:78346"/>
        <dbReference type="ChEBI" id="CHEBI:456215"/>
        <dbReference type="EC" id="3.2.2.4"/>
    </reaction>
</comment>
<evidence type="ECO:0000256" key="3">
    <source>
        <dbReference type="RuleBase" id="RU363015"/>
    </source>
</evidence>